<dbReference type="Proteomes" id="UP000539710">
    <property type="component" value="Unassembled WGS sequence"/>
</dbReference>
<dbReference type="EMBL" id="JACEUX010000001">
    <property type="protein sequence ID" value="MBA5246093.1"/>
    <property type="molecule type" value="Genomic_DNA"/>
</dbReference>
<organism evidence="3 4">
    <name type="scientific">Marnyiella aurantia</name>
    <dbReference type="NCBI Taxonomy" id="2758037"/>
    <lineage>
        <taxon>Bacteria</taxon>
        <taxon>Pseudomonadati</taxon>
        <taxon>Bacteroidota</taxon>
        <taxon>Flavobacteriia</taxon>
        <taxon>Flavobacteriales</taxon>
        <taxon>Weeksellaceae</taxon>
        <taxon>Marnyiella</taxon>
    </lineage>
</organism>
<dbReference type="Proteomes" id="UP000515349">
    <property type="component" value="Chromosome"/>
</dbReference>
<dbReference type="CDD" id="cd01038">
    <property type="entry name" value="Endonuclease_DUF559"/>
    <property type="match status" value="1"/>
</dbReference>
<dbReference type="RefSeq" id="WP_181886195.1">
    <property type="nucleotide sequence ID" value="NZ_CP059472.1"/>
</dbReference>
<evidence type="ECO:0000313" key="5">
    <source>
        <dbReference type="Proteomes" id="UP000539710"/>
    </source>
</evidence>
<feature type="domain" description="DUF559" evidence="1">
    <location>
        <begin position="34"/>
        <end position="129"/>
    </location>
</feature>
<dbReference type="Gene3D" id="3.40.960.10">
    <property type="entry name" value="VSR Endonuclease"/>
    <property type="match status" value="1"/>
</dbReference>
<dbReference type="EMBL" id="CP059472">
    <property type="protein sequence ID" value="QMS98517.1"/>
    <property type="molecule type" value="Genomic_DNA"/>
</dbReference>
<sequence length="141" mass="16590">MLEKQIATHIDGIIIYRNFVKNLPYNPKLIPLTKQKRKQGILSEVLFWQQVRNKGFHQIDFDRQRIIGNYIVDFYVKTLGLIVEIDGFSHDTKQQYDTVRTAFLENLGLKVFRITDWDIKQNLSVAMKDLENFIIANYSAP</sequence>
<evidence type="ECO:0000313" key="2">
    <source>
        <dbReference type="EMBL" id="MBA5246093.1"/>
    </source>
</evidence>
<protein>
    <submittedName>
        <fullName evidence="3">DUF559 domain-containing protein</fullName>
    </submittedName>
</protein>
<reference evidence="3 4" key="1">
    <citation type="submission" date="2020-07" db="EMBL/GenBank/DDBJ databases">
        <title>Chryseobacterium sp.cx-624.</title>
        <authorList>
            <person name="Yang C."/>
        </authorList>
    </citation>
    <scope>NUCLEOTIDE SEQUENCE [LARGE SCALE GENOMIC DNA]</scope>
    <source>
        <strain evidence="3">Cx-624</strain>
        <strain evidence="4">cx-624</strain>
    </source>
</reference>
<reference evidence="5" key="2">
    <citation type="submission" date="2020-07" db="EMBL/GenBank/DDBJ databases">
        <title>Flavobacterium sp. xlx-214.</title>
        <authorList>
            <person name="Yang C."/>
        </authorList>
    </citation>
    <scope>NUCLEOTIDE SEQUENCE [LARGE SCALE GENOMIC DNA]</scope>
    <source>
        <strain evidence="5">CX-624</strain>
    </source>
</reference>
<dbReference type="SUPFAM" id="SSF52980">
    <property type="entry name" value="Restriction endonuclease-like"/>
    <property type="match status" value="1"/>
</dbReference>
<keyword evidence="5" id="KW-1185">Reference proteome</keyword>
<dbReference type="InterPro" id="IPR007569">
    <property type="entry name" value="DUF559"/>
</dbReference>
<dbReference type="InterPro" id="IPR011335">
    <property type="entry name" value="Restrct_endonuc-II-like"/>
</dbReference>
<accession>A0A7D7LS35</accession>
<reference evidence="2" key="3">
    <citation type="submission" date="2020-07" db="EMBL/GenBank/DDBJ databases">
        <authorList>
            <person name="Yang C."/>
        </authorList>
    </citation>
    <scope>NUCLEOTIDE SEQUENCE</scope>
    <source>
        <strain evidence="2">Cx-624</strain>
    </source>
</reference>
<evidence type="ECO:0000259" key="1">
    <source>
        <dbReference type="Pfam" id="PF04480"/>
    </source>
</evidence>
<dbReference type="KEGG" id="cbau:H1R16_00445"/>
<dbReference type="InterPro" id="IPR047216">
    <property type="entry name" value="Endonuclease_DUF559_bact"/>
</dbReference>
<evidence type="ECO:0000313" key="3">
    <source>
        <dbReference type="EMBL" id="QMS98517.1"/>
    </source>
</evidence>
<dbReference type="PANTHER" id="PTHR38590:SF1">
    <property type="entry name" value="BLL0828 PROTEIN"/>
    <property type="match status" value="1"/>
</dbReference>
<dbReference type="AlphaFoldDB" id="A0A7D7LS35"/>
<dbReference type="Pfam" id="PF04480">
    <property type="entry name" value="DUF559"/>
    <property type="match status" value="1"/>
</dbReference>
<gene>
    <name evidence="3" type="ORF">H1R16_00445</name>
    <name evidence="2" type="ORF">H2507_02825</name>
</gene>
<evidence type="ECO:0000313" key="4">
    <source>
        <dbReference type="Proteomes" id="UP000515349"/>
    </source>
</evidence>
<proteinExistence type="predicted"/>
<name>A0A7D7LS35_9FLAO</name>
<dbReference type="PANTHER" id="PTHR38590">
    <property type="entry name" value="BLL0828 PROTEIN"/>
    <property type="match status" value="1"/>
</dbReference>